<comment type="caution">
    <text evidence="10">The sequence shown here is derived from an EMBL/GenBank/DDBJ whole genome shotgun (WGS) entry which is preliminary data.</text>
</comment>
<dbReference type="GO" id="GO:0060271">
    <property type="term" value="P:cilium assembly"/>
    <property type="evidence" value="ECO:0007669"/>
    <property type="project" value="TreeGrafter"/>
</dbReference>
<dbReference type="PROSITE" id="PS51381">
    <property type="entry name" value="C2_B9"/>
    <property type="match status" value="1"/>
</dbReference>
<keyword evidence="11" id="KW-1185">Reference proteome</keyword>
<keyword evidence="5" id="KW-0206">Cytoskeleton</keyword>
<name>A0AB34HBJ9_ESCRO</name>
<organism evidence="10 11">
    <name type="scientific">Eschrichtius robustus</name>
    <name type="common">California gray whale</name>
    <name type="synonym">Eschrichtius gibbosus</name>
    <dbReference type="NCBI Taxonomy" id="9764"/>
    <lineage>
        <taxon>Eukaryota</taxon>
        <taxon>Metazoa</taxon>
        <taxon>Chordata</taxon>
        <taxon>Craniata</taxon>
        <taxon>Vertebrata</taxon>
        <taxon>Euteleostomi</taxon>
        <taxon>Mammalia</taxon>
        <taxon>Eutheria</taxon>
        <taxon>Laurasiatheria</taxon>
        <taxon>Artiodactyla</taxon>
        <taxon>Whippomorpha</taxon>
        <taxon>Cetacea</taxon>
        <taxon>Mysticeti</taxon>
        <taxon>Eschrichtiidae</taxon>
        <taxon>Eschrichtius</taxon>
    </lineage>
</organism>
<dbReference type="PANTHER" id="PTHR12968:SF1">
    <property type="entry name" value="B9 DOMAIN-CONTAINING PROTEIN 1"/>
    <property type="match status" value="1"/>
</dbReference>
<dbReference type="EMBL" id="JAIQCJ010001685">
    <property type="protein sequence ID" value="KAJ8788014.1"/>
    <property type="molecule type" value="Genomic_DNA"/>
</dbReference>
<dbReference type="PANTHER" id="PTHR12968">
    <property type="entry name" value="B9 DOMAIN-CONTAINING"/>
    <property type="match status" value="1"/>
</dbReference>
<proteinExistence type="inferred from homology"/>
<reference evidence="10 11" key="1">
    <citation type="submission" date="2022-11" db="EMBL/GenBank/DDBJ databases">
        <title>Whole genome sequence of Eschrichtius robustus ER-17-0199.</title>
        <authorList>
            <person name="Bruniche-Olsen A."/>
            <person name="Black A.N."/>
            <person name="Fields C.J."/>
            <person name="Walden K."/>
            <person name="Dewoody J.A."/>
        </authorList>
    </citation>
    <scope>NUCLEOTIDE SEQUENCE [LARGE SCALE GENOMIC DNA]</scope>
    <source>
        <strain evidence="10">ER-17-0199</strain>
        <tissue evidence="10">Blubber</tissue>
    </source>
</reference>
<dbReference type="AlphaFoldDB" id="A0AB34HBJ9"/>
<evidence type="ECO:0000256" key="5">
    <source>
        <dbReference type="ARBA" id="ARBA00023212"/>
    </source>
</evidence>
<protein>
    <recommendedName>
        <fullName evidence="9">B9 domain-containing protein 1</fullName>
    </recommendedName>
</protein>
<evidence type="ECO:0000256" key="3">
    <source>
        <dbReference type="ARBA" id="ARBA00022490"/>
    </source>
</evidence>
<keyword evidence="6" id="KW-0966">Cell projection</keyword>
<evidence type="ECO:0000256" key="8">
    <source>
        <dbReference type="ARBA" id="ARBA00038411"/>
    </source>
</evidence>
<dbReference type="Proteomes" id="UP001159641">
    <property type="component" value="Unassembled WGS sequence"/>
</dbReference>
<accession>A0AB34HBJ9</accession>
<keyword evidence="4" id="KW-0970">Cilium biogenesis/degradation</keyword>
<dbReference type="GO" id="GO:0036038">
    <property type="term" value="C:MKS complex"/>
    <property type="evidence" value="ECO:0007669"/>
    <property type="project" value="TreeGrafter"/>
</dbReference>
<dbReference type="Pfam" id="PF07162">
    <property type="entry name" value="B9-C2"/>
    <property type="match status" value="1"/>
</dbReference>
<comment type="subcellular location">
    <subcellularLocation>
        <location evidence="1">Cytoplasm</location>
        <location evidence="1">Cytoskeleton</location>
        <location evidence="1">Cilium basal body</location>
    </subcellularLocation>
</comment>
<evidence type="ECO:0000256" key="1">
    <source>
        <dbReference type="ARBA" id="ARBA00004120"/>
    </source>
</evidence>
<evidence type="ECO:0000256" key="6">
    <source>
        <dbReference type="ARBA" id="ARBA00023273"/>
    </source>
</evidence>
<comment type="similarity">
    <text evidence="8">Belongs to the B9D family.</text>
</comment>
<gene>
    <name evidence="10" type="ORF">J1605_022670</name>
</gene>
<comment type="function">
    <text evidence="7">Component of the tectonic-like complex, a complex localized at the transition zone of primary cilia and acting as a barrier that prevents diffusion of transmembrane proteins between the cilia and plasma membranes. Required for ciliogenesis and sonic hedgehog/SHH signaling.</text>
</comment>
<evidence type="ECO:0000256" key="7">
    <source>
        <dbReference type="ARBA" id="ARBA00037148"/>
    </source>
</evidence>
<evidence type="ECO:0000256" key="4">
    <source>
        <dbReference type="ARBA" id="ARBA00022794"/>
    </source>
</evidence>
<evidence type="ECO:0000313" key="10">
    <source>
        <dbReference type="EMBL" id="KAJ8788014.1"/>
    </source>
</evidence>
<evidence type="ECO:0000256" key="2">
    <source>
        <dbReference type="ARBA" id="ARBA00011495"/>
    </source>
</evidence>
<evidence type="ECO:0000256" key="9">
    <source>
        <dbReference type="ARBA" id="ARBA00039274"/>
    </source>
</evidence>
<evidence type="ECO:0000313" key="11">
    <source>
        <dbReference type="Proteomes" id="UP001159641"/>
    </source>
</evidence>
<comment type="subunit">
    <text evidence="2">Part of the tectonic-like complex (also named B9 complex).</text>
</comment>
<sequence length="296" mass="31687">MAAAGPSVFLLMVNGQVESAQFPEYDDLYCKYCFVYGQDWAPTAGLEEGISQITSKSQDARRALVWNFPIDVTFKSTNPYGCESAGLVLPPCPHTDLPCPSPGLSTTLVTCASARPERPAPPPSPCPSLCPGYLALILPLAFPKPSSPAVRLISRSRPYAACGGDSGSPGAAGLEQRLPGCPPGRGLQSCCHRPRETSTGFLEQGTRKKAELQRHPQPQLPWEYLLIPAEVIEMLIETFVGRSGLGTQEPGRSCHLRALREQPALACGPAALIPALDVVPNIHKLRLTGHQKGDLS</sequence>
<dbReference type="InterPro" id="IPR010796">
    <property type="entry name" value="C2_B9-type_dom"/>
</dbReference>
<keyword evidence="3" id="KW-0963">Cytoplasm</keyword>